<reference evidence="2" key="1">
    <citation type="submission" date="2023-04" db="EMBL/GenBank/DDBJ databases">
        <authorList>
            <consortium name="ELIXIR-Norway"/>
        </authorList>
    </citation>
    <scope>NUCLEOTIDE SEQUENCE [LARGE SCALE GENOMIC DNA]</scope>
</reference>
<dbReference type="EMBL" id="OX459938">
    <property type="protein sequence ID" value="CAI9160620.1"/>
    <property type="molecule type" value="Genomic_DNA"/>
</dbReference>
<evidence type="ECO:0000313" key="2">
    <source>
        <dbReference type="EMBL" id="CAI9160620.1"/>
    </source>
</evidence>
<evidence type="ECO:0000256" key="1">
    <source>
        <dbReference type="SAM" id="MobiDB-lite"/>
    </source>
</evidence>
<proteinExistence type="predicted"/>
<feature type="region of interest" description="Disordered" evidence="1">
    <location>
        <begin position="65"/>
        <end position="97"/>
    </location>
</feature>
<organism evidence="2 3">
    <name type="scientific">Rangifer tarandus platyrhynchus</name>
    <name type="common">Svalbard reindeer</name>
    <dbReference type="NCBI Taxonomy" id="3082113"/>
    <lineage>
        <taxon>Eukaryota</taxon>
        <taxon>Metazoa</taxon>
        <taxon>Chordata</taxon>
        <taxon>Craniata</taxon>
        <taxon>Vertebrata</taxon>
        <taxon>Euteleostomi</taxon>
        <taxon>Mammalia</taxon>
        <taxon>Eutheria</taxon>
        <taxon>Laurasiatheria</taxon>
        <taxon>Artiodactyla</taxon>
        <taxon>Ruminantia</taxon>
        <taxon>Pecora</taxon>
        <taxon>Cervidae</taxon>
        <taxon>Odocoileinae</taxon>
        <taxon>Rangifer</taxon>
    </lineage>
</organism>
<sequence length="97" mass="10541">MWVSVLVRGRRGEDRAGDQLWAIDWTDALTGAAAGLGAKETRSSPPPHVLLAAQACQSATALRPIRAQNPPDPKPIGTLLAEPRPLVSKPVRRFRKR</sequence>
<gene>
    <name evidence="2" type="ORF">MRATA1EN1_LOCUS9582</name>
</gene>
<protein>
    <submittedName>
        <fullName evidence="2">Uncharacterized protein</fullName>
    </submittedName>
</protein>
<accession>A0ABN8YGC0</accession>
<dbReference type="Proteomes" id="UP001176941">
    <property type="component" value="Chromosome 2"/>
</dbReference>
<evidence type="ECO:0000313" key="3">
    <source>
        <dbReference type="Proteomes" id="UP001176941"/>
    </source>
</evidence>
<keyword evidence="3" id="KW-1185">Reference proteome</keyword>
<name>A0ABN8YGC0_RANTA</name>